<evidence type="ECO:0000313" key="1">
    <source>
        <dbReference type="EMBL" id="KAG5515549.1"/>
    </source>
</evidence>
<proteinExistence type="predicted"/>
<comment type="caution">
    <text evidence="1">The sequence shown here is derived from an EMBL/GenBank/DDBJ whole genome shotgun (WGS) entry which is preliminary data.</text>
</comment>
<protein>
    <submittedName>
        <fullName evidence="1">Uncharacterized protein</fullName>
    </submittedName>
</protein>
<keyword evidence="2" id="KW-1185">Reference proteome</keyword>
<accession>A0AAV6HPG0</accession>
<dbReference type="AlphaFoldDB" id="A0AAV6HPG0"/>
<dbReference type="EMBL" id="JACTNZ010000013">
    <property type="protein sequence ID" value="KAG5515549.1"/>
    <property type="molecule type" value="Genomic_DNA"/>
</dbReference>
<sequence length="66" mass="7568">MVNKRQLIMDLAWIIGGGFMGYHTGAELYRFLYKDGRFFIVTVQNLEGHDHYASRSLATNIRASDT</sequence>
<evidence type="ECO:0000313" key="2">
    <source>
        <dbReference type="Proteomes" id="UP000823749"/>
    </source>
</evidence>
<gene>
    <name evidence="1" type="ORF">RHGRI_036555</name>
</gene>
<name>A0AAV6HPG0_9ERIC</name>
<organism evidence="1 2">
    <name type="scientific">Rhododendron griersonianum</name>
    <dbReference type="NCBI Taxonomy" id="479676"/>
    <lineage>
        <taxon>Eukaryota</taxon>
        <taxon>Viridiplantae</taxon>
        <taxon>Streptophyta</taxon>
        <taxon>Embryophyta</taxon>
        <taxon>Tracheophyta</taxon>
        <taxon>Spermatophyta</taxon>
        <taxon>Magnoliopsida</taxon>
        <taxon>eudicotyledons</taxon>
        <taxon>Gunneridae</taxon>
        <taxon>Pentapetalae</taxon>
        <taxon>asterids</taxon>
        <taxon>Ericales</taxon>
        <taxon>Ericaceae</taxon>
        <taxon>Ericoideae</taxon>
        <taxon>Rhodoreae</taxon>
        <taxon>Rhododendron</taxon>
    </lineage>
</organism>
<reference evidence="1 2" key="1">
    <citation type="submission" date="2020-08" db="EMBL/GenBank/DDBJ databases">
        <title>Plant Genome Project.</title>
        <authorList>
            <person name="Zhang R.-G."/>
        </authorList>
    </citation>
    <scope>NUCLEOTIDE SEQUENCE [LARGE SCALE GENOMIC DNA]</scope>
    <source>
        <strain evidence="1">WSP0</strain>
        <tissue evidence="1">Leaf</tissue>
    </source>
</reference>
<dbReference type="Proteomes" id="UP000823749">
    <property type="component" value="Chromosome 13"/>
</dbReference>